<evidence type="ECO:0000256" key="1">
    <source>
        <dbReference type="SAM" id="MobiDB-lite"/>
    </source>
</evidence>
<gene>
    <name evidence="4" type="ORF">GT019_11265</name>
</gene>
<dbReference type="Pfam" id="PF00149">
    <property type="entry name" value="Metallophos"/>
    <property type="match status" value="1"/>
</dbReference>
<feature type="domain" description="LTD" evidence="3">
    <location>
        <begin position="497"/>
        <end position="661"/>
    </location>
</feature>
<evidence type="ECO:0000259" key="3">
    <source>
        <dbReference type="PROSITE" id="PS51841"/>
    </source>
</evidence>
<dbReference type="SMART" id="SM00060">
    <property type="entry name" value="FN3"/>
    <property type="match status" value="1"/>
</dbReference>
<dbReference type="InterPro" id="IPR003961">
    <property type="entry name" value="FN3_dom"/>
</dbReference>
<dbReference type="InterPro" id="IPR013783">
    <property type="entry name" value="Ig-like_fold"/>
</dbReference>
<feature type="region of interest" description="Disordered" evidence="1">
    <location>
        <begin position="1719"/>
        <end position="1752"/>
    </location>
</feature>
<feature type="domain" description="LTD" evidence="3">
    <location>
        <begin position="193"/>
        <end position="343"/>
    </location>
</feature>
<dbReference type="EMBL" id="JAAAMV010000007">
    <property type="protein sequence ID" value="NBD24450.1"/>
    <property type="molecule type" value="Genomic_DNA"/>
</dbReference>
<feature type="region of interest" description="Disordered" evidence="1">
    <location>
        <begin position="1097"/>
        <end position="1118"/>
    </location>
</feature>
<dbReference type="PANTHER" id="PTHR43143">
    <property type="entry name" value="METALLOPHOSPHOESTERASE, CALCINEURIN SUPERFAMILY"/>
    <property type="match status" value="1"/>
</dbReference>
<dbReference type="SUPFAM" id="SSF74853">
    <property type="entry name" value="Lamin A/C globular tail domain"/>
    <property type="match status" value="2"/>
</dbReference>
<protein>
    <submittedName>
        <fullName evidence="4">Metallophosphoesterase</fullName>
    </submittedName>
</protein>
<keyword evidence="5" id="KW-1185">Reference proteome</keyword>
<reference evidence="4 5" key="1">
    <citation type="submission" date="2020-01" db="EMBL/GenBank/DDBJ databases">
        <title>Paenibacillus soybeanensis sp. nov. isolated from the nodules of soybean (Glycine max(L.) Merr).</title>
        <authorList>
            <person name="Wang H."/>
        </authorList>
    </citation>
    <scope>NUCLEOTIDE SEQUENCE [LARGE SCALE GENOMIC DNA]</scope>
    <source>
        <strain evidence="4 5">T1</strain>
    </source>
</reference>
<comment type="caution">
    <text evidence="4">The sequence shown here is derived from an EMBL/GenBank/DDBJ whole genome shotgun (WGS) entry which is preliminary data.</text>
</comment>
<dbReference type="PANTHER" id="PTHR43143:SF5">
    <property type="entry name" value="SECRETED PROTEIN"/>
    <property type="match status" value="1"/>
</dbReference>
<dbReference type="InterPro" id="IPR036116">
    <property type="entry name" value="FN3_sf"/>
</dbReference>
<dbReference type="InterPro" id="IPR004843">
    <property type="entry name" value="Calcineurin-like_PHP"/>
</dbReference>
<dbReference type="CDD" id="cd00063">
    <property type="entry name" value="FN3"/>
    <property type="match status" value="1"/>
</dbReference>
<dbReference type="InterPro" id="IPR029052">
    <property type="entry name" value="Metallo-depent_PP-like"/>
</dbReference>
<evidence type="ECO:0000313" key="5">
    <source>
        <dbReference type="Proteomes" id="UP000665561"/>
    </source>
</evidence>
<sequence>MHNSQPRDLIIKDKSGNVIVSASYQNDDQTQKDKGIFYAYPTDGSTKMTMVTDGEYATGVHAATPGTAESVLVPTQTPDDGNQEPQLPQTPITIAHTPVTDAIDDSDLELMTEISPNGADAAKVGATVYYKLNSETTYTALPMTKNEDRSTSDELAFEAAIPKEKLTESKLQYYIEATDGMGSKDTEVYTVNVRASMNYNYVPALLVTELNPNSANVKGADAKDYDAYEFIEVYNNSNRTLNLKDYPLMYRYTNQTPNTEKKWDTGDVIIPSQQSVVLWIANAGSKTLTEQNFNDHFGTNLKLGENLFKIENDGMANGGARSIVFRNAANQEIVSAHYEGQVSNVKDKPILYNYPDDGTTAMLFGSAGSAAATPGTVSPTQVPKQPVSLPEEGTNEAPVITHTPVTHAETNVNLQITADITNKESDNGIFDPVNAMVYYKTQSQTTFSSMPMTVTSGHTYLADIPRGELKEAKFDYYIEVKDTKNTVKTDTYTVDVNVPDYDPQKVPPLLVTELMPNSSNVIAGGGDTYEYIELYNNSDKTIDLKDYKIYYRYTDSGPDADIVWPTDNESMMIDPGKTLVFWIINSTNTTSTVADFNQFYHTNLVENQDIYKMYSAGMSNSGKRGVVIGTNTHVDLSAAYYNGDLKDETKTDKPIVYGYPTNGSTTMIKLSAGTETPTPGSVANAQVPAVPVTTADDQAAPRVNDLTDVTSLDQSKDLAIEVDAQDELSVKTVQLFYKTNKDAGYTSRYLYRDTDALYHFKLYSPELIGKTAIQYYFQVSDGTHVVKTDSTTVAITGGPDRSELRLNVKDGDIFGGTKVIKGTAEQAGPDTLQLSVDGTPQTDGTYHALEKDPSFAFDANSVNYYFKNGVTIGKEILYTFMDPINSYQTLSVPIDAKRLKEGANVISIRAGTKSSPFDDRPEENKDDFSVKNVRLVLADGTVIYDPKYANPATVLAMGDSAGKNPVIDFNLPIAASDLKSQAYDLDTTKLADGAHTVTVENAAHEQVKADIKIDNTAPVVVPNMENDQTYRGEITINAEISDAVAGMKTSSAALDGKEISLPYATSSSKLSPGAHTLVIKAEDTVGNVTEKTVTFDVPDENPLKPELISPTNEQTGAAPDLSVKVQDPTDDAMNVDFFKGYLFDSNHRTGFSAFKNASDVEPPKMLKPDGEVAFTDEDYNLVSAADGQYLSNDSDEKFPYHRFEVNLDSSVMADDSVEIDWKGKSLEGRQVSLYAWSPTANNWKKLDEKVAGNDEFSLSAEVKAGDFAVDGTIHVIVQDELPVKDDPYDFSFVWMSDTQYYSESYPEIYEGNVQWIVDHKDDMNIKYVIHTGDIVDEADKEYQWQEADKDMKVLEDANVPYGVLAGNHDVSHQFADYTKFYQYFGEDRFKKQPTYGGSYENNRGHYDLVSAGGNDFIIIYMGWDIRDQDIQWMDDVVKAYPDRKAILDFHEYLLVSDNRAPISEKIHERVVVPNKNVIAVLCGHYHDAEKLEDEIDDNGDGLPDRKVYQLLADYQGAEKGGLGYIRLLQFDTKNNQIHVKTYSPYLDDYNYYDPTTYPGKDEFDLDVDLQPMHKQVATDYFGVKVYTDELIGKQENVASGSSASAKWSGLTQGNYYQWYAVAEDAFSGYTRSDIWGFTAGSGGTDATAPTWTEGSLTASDIGKTTLKLTWTGASDNVGVTQYKVYKDNVELATVTGTSYDVSGLTANTSYTFKVEAGDASGNWSTSGPSATEKTSADTNEDATAPTWTEGSLTASDIGKTSLKLT</sequence>
<name>A0ABW9XP87_9BACL</name>
<feature type="compositionally biased region" description="Polar residues" evidence="1">
    <location>
        <begin position="1721"/>
        <end position="1737"/>
    </location>
</feature>
<dbReference type="InterPro" id="IPR051918">
    <property type="entry name" value="STPP_CPPED1"/>
</dbReference>
<accession>A0ABW9XP87</accession>
<feature type="non-terminal residue" evidence="4">
    <location>
        <position position="1765"/>
    </location>
</feature>
<dbReference type="InterPro" id="IPR036415">
    <property type="entry name" value="Lamin_tail_dom_sf"/>
</dbReference>
<dbReference type="PROSITE" id="PS50853">
    <property type="entry name" value="FN3"/>
    <property type="match status" value="1"/>
</dbReference>
<dbReference type="Gene3D" id="2.60.40.10">
    <property type="entry name" value="Immunoglobulins"/>
    <property type="match status" value="1"/>
</dbReference>
<evidence type="ECO:0000259" key="2">
    <source>
        <dbReference type="PROSITE" id="PS50853"/>
    </source>
</evidence>
<dbReference type="Gene3D" id="3.60.21.10">
    <property type="match status" value="1"/>
</dbReference>
<proteinExistence type="predicted"/>
<dbReference type="Proteomes" id="UP000665561">
    <property type="component" value="Unassembled WGS sequence"/>
</dbReference>
<feature type="domain" description="Fibronectin type-III" evidence="2">
    <location>
        <begin position="1652"/>
        <end position="1737"/>
    </location>
</feature>
<dbReference type="PROSITE" id="PS51841">
    <property type="entry name" value="LTD"/>
    <property type="match status" value="2"/>
</dbReference>
<dbReference type="Pfam" id="PF00041">
    <property type="entry name" value="fn3"/>
    <property type="match status" value="1"/>
</dbReference>
<dbReference type="Pfam" id="PF00932">
    <property type="entry name" value="LTD"/>
    <property type="match status" value="1"/>
</dbReference>
<dbReference type="SUPFAM" id="SSF49265">
    <property type="entry name" value="Fibronectin type III"/>
    <property type="match status" value="1"/>
</dbReference>
<feature type="region of interest" description="Disordered" evidence="1">
    <location>
        <begin position="373"/>
        <end position="395"/>
    </location>
</feature>
<dbReference type="InterPro" id="IPR001322">
    <property type="entry name" value="Lamin_tail_dom"/>
</dbReference>
<dbReference type="SUPFAM" id="SSF56300">
    <property type="entry name" value="Metallo-dependent phosphatases"/>
    <property type="match status" value="1"/>
</dbReference>
<organism evidence="4 5">
    <name type="scientific">Paenibacillus glycinis</name>
    <dbReference type="NCBI Taxonomy" id="2697035"/>
    <lineage>
        <taxon>Bacteria</taxon>
        <taxon>Bacillati</taxon>
        <taxon>Bacillota</taxon>
        <taxon>Bacilli</taxon>
        <taxon>Bacillales</taxon>
        <taxon>Paenibacillaceae</taxon>
        <taxon>Paenibacillus</taxon>
    </lineage>
</organism>
<evidence type="ECO:0000313" key="4">
    <source>
        <dbReference type="EMBL" id="NBD24450.1"/>
    </source>
</evidence>
<dbReference type="RefSeq" id="WP_161743254.1">
    <property type="nucleotide sequence ID" value="NZ_JAAAMV010000007.1"/>
</dbReference>